<evidence type="ECO:0000256" key="2">
    <source>
        <dbReference type="SAM" id="MobiDB-lite"/>
    </source>
</evidence>
<dbReference type="CDD" id="cd00067">
    <property type="entry name" value="GAL4"/>
    <property type="match status" value="1"/>
</dbReference>
<dbReference type="EMBL" id="GG698906">
    <property type="protein sequence ID" value="EEU41959.1"/>
    <property type="molecule type" value="Genomic_DNA"/>
</dbReference>
<name>C7Z288_FUSV7</name>
<evidence type="ECO:0000259" key="3">
    <source>
        <dbReference type="PROSITE" id="PS50048"/>
    </source>
</evidence>
<dbReference type="GO" id="GO:0008270">
    <property type="term" value="F:zinc ion binding"/>
    <property type="evidence" value="ECO:0007669"/>
    <property type="project" value="InterPro"/>
</dbReference>
<feature type="compositionally biased region" description="Basic and acidic residues" evidence="2">
    <location>
        <begin position="104"/>
        <end position="123"/>
    </location>
</feature>
<feature type="compositionally biased region" description="Polar residues" evidence="2">
    <location>
        <begin position="131"/>
        <end position="149"/>
    </location>
</feature>
<dbReference type="InParanoid" id="C7Z288"/>
<proteinExistence type="predicted"/>
<dbReference type="PANTHER" id="PTHR35392">
    <property type="entry name" value="ZN(II)2CYS6 TRANSCRIPTION FACTOR (EUROFUNG)-RELATED-RELATED"/>
    <property type="match status" value="1"/>
</dbReference>
<organism evidence="4 5">
    <name type="scientific">Fusarium vanettenii (strain ATCC MYA-4622 / CBS 123669 / FGSC 9596 / NRRL 45880 / 77-13-4)</name>
    <name type="common">Fusarium solani subsp. pisi</name>
    <dbReference type="NCBI Taxonomy" id="660122"/>
    <lineage>
        <taxon>Eukaryota</taxon>
        <taxon>Fungi</taxon>
        <taxon>Dikarya</taxon>
        <taxon>Ascomycota</taxon>
        <taxon>Pezizomycotina</taxon>
        <taxon>Sordariomycetes</taxon>
        <taxon>Hypocreomycetidae</taxon>
        <taxon>Hypocreales</taxon>
        <taxon>Nectriaceae</taxon>
        <taxon>Fusarium</taxon>
        <taxon>Fusarium solani species complex</taxon>
        <taxon>Fusarium vanettenii</taxon>
    </lineage>
</organism>
<dbReference type="GO" id="GO:0000981">
    <property type="term" value="F:DNA-binding transcription factor activity, RNA polymerase II-specific"/>
    <property type="evidence" value="ECO:0007669"/>
    <property type="project" value="InterPro"/>
</dbReference>
<dbReference type="PANTHER" id="PTHR35392:SF3">
    <property type="entry name" value="ZN(2)-C6 FUNGAL-TYPE DOMAIN-CONTAINING PROTEIN"/>
    <property type="match status" value="1"/>
</dbReference>
<dbReference type="eggNOG" id="ENOG502RAQ3">
    <property type="taxonomic scope" value="Eukaryota"/>
</dbReference>
<dbReference type="AlphaFoldDB" id="C7Z288"/>
<feature type="compositionally biased region" description="Pro residues" evidence="2">
    <location>
        <begin position="461"/>
        <end position="471"/>
    </location>
</feature>
<dbReference type="KEGG" id="nhe:NECHADRAFT_86065"/>
<protein>
    <recommendedName>
        <fullName evidence="3">Zn(2)-C6 fungal-type domain-containing protein</fullName>
    </recommendedName>
</protein>
<dbReference type="STRING" id="660122.C7Z288"/>
<gene>
    <name evidence="4" type="ORF">NECHADRAFT_86065</name>
</gene>
<keyword evidence="1" id="KW-0539">Nucleus</keyword>
<dbReference type="VEuPathDB" id="FungiDB:NECHADRAFT_86065"/>
<feature type="region of interest" description="Disordered" evidence="2">
    <location>
        <begin position="209"/>
        <end position="357"/>
    </location>
</feature>
<reference evidence="4 5" key="1">
    <citation type="journal article" date="2009" name="PLoS Genet.">
        <title>The genome of Nectria haematococca: contribution of supernumerary chromosomes to gene expansion.</title>
        <authorList>
            <person name="Coleman J.J."/>
            <person name="Rounsley S.D."/>
            <person name="Rodriguez-Carres M."/>
            <person name="Kuo A."/>
            <person name="Wasmann C.C."/>
            <person name="Grimwood J."/>
            <person name="Schmutz J."/>
            <person name="Taga M."/>
            <person name="White G.J."/>
            <person name="Zhou S."/>
            <person name="Schwartz D.C."/>
            <person name="Freitag M."/>
            <person name="Ma L.J."/>
            <person name="Danchin E.G."/>
            <person name="Henrissat B."/>
            <person name="Coutinho P.M."/>
            <person name="Nelson D.R."/>
            <person name="Straney D."/>
            <person name="Napoli C.A."/>
            <person name="Barker B.M."/>
            <person name="Gribskov M."/>
            <person name="Rep M."/>
            <person name="Kroken S."/>
            <person name="Molnar I."/>
            <person name="Rensing C."/>
            <person name="Kennell J.C."/>
            <person name="Zamora J."/>
            <person name="Farman M.L."/>
            <person name="Selker E.U."/>
            <person name="Salamov A."/>
            <person name="Shapiro H."/>
            <person name="Pangilinan J."/>
            <person name="Lindquist E."/>
            <person name="Lamers C."/>
            <person name="Grigoriev I.V."/>
            <person name="Geiser D.M."/>
            <person name="Covert S.F."/>
            <person name="Temporini E."/>
            <person name="Vanetten H.D."/>
        </authorList>
    </citation>
    <scope>NUCLEOTIDE SEQUENCE [LARGE SCALE GENOMIC DNA]</scope>
    <source>
        <strain evidence="5">ATCC MYA-4622 / CBS 123669 / FGSC 9596 / NRRL 45880 / 77-13-4</strain>
    </source>
</reference>
<evidence type="ECO:0000313" key="5">
    <source>
        <dbReference type="Proteomes" id="UP000005206"/>
    </source>
</evidence>
<feature type="compositionally biased region" description="Acidic residues" evidence="2">
    <location>
        <begin position="335"/>
        <end position="355"/>
    </location>
</feature>
<evidence type="ECO:0000313" key="4">
    <source>
        <dbReference type="EMBL" id="EEU41959.1"/>
    </source>
</evidence>
<feature type="region of interest" description="Disordered" evidence="2">
    <location>
        <begin position="456"/>
        <end position="486"/>
    </location>
</feature>
<feature type="region of interest" description="Disordered" evidence="2">
    <location>
        <begin position="44"/>
        <end position="194"/>
    </location>
</feature>
<evidence type="ECO:0000256" key="1">
    <source>
        <dbReference type="ARBA" id="ARBA00023242"/>
    </source>
</evidence>
<dbReference type="PROSITE" id="PS50048">
    <property type="entry name" value="ZN2_CY6_FUNGAL_2"/>
    <property type="match status" value="1"/>
</dbReference>
<dbReference type="HOGENOM" id="CLU_303851_0_0_1"/>
<feature type="compositionally biased region" description="Gly residues" evidence="2">
    <location>
        <begin position="209"/>
        <end position="218"/>
    </location>
</feature>
<dbReference type="GeneID" id="9671629"/>
<dbReference type="RefSeq" id="XP_003047672.1">
    <property type="nucleotide sequence ID" value="XM_003047626.1"/>
</dbReference>
<feature type="compositionally biased region" description="Acidic residues" evidence="2">
    <location>
        <begin position="289"/>
        <end position="324"/>
    </location>
</feature>
<feature type="compositionally biased region" description="Polar residues" evidence="2">
    <location>
        <begin position="80"/>
        <end position="100"/>
    </location>
</feature>
<sequence>MVMSLRMGLHVHSWLYCSLAPPPVGIGMGWAAGVVGSLARAQWPQSAQRKKTGLKREHTADPAYGRLKRHRPDGQEPDYSLSQQQESRPYSIIPHQQQPYVSVRGDESRRLESPGQPRAHDTRGIPVNHLGSGNLQGVGTSTASHQSANYYPPHLSLHQHARHGHSDAPASSSGAHSGTARRESPLAQGLSQDILPPFVSRAARERGVGGYSAGGVPGGQPAEELQRSPEEPRASPDECSSPENAEDSSPLVVPRGAAVTGTSSVRLERGGHLPNFQTGSRGVSSSDASSEESLEEESESSESEDDDLEDNAEGDSDGLEDDQDNSSHLSQGEEANVEFEDAVAVEEESSNEDEPVVQLGFQSHEAWRRALVSRSRGSYNPGAVRTLTRSLQASRLDDIDSDTGSSTSSLYTNTSEEERYLPDHEYDSADELAEEYHRAEFAYDDDDEKAELMRQKYGPPMDTPDSPPPPGDDAHKGKGRRALMPLEREDVKNTRLMGACVRCRMQKIKCNTDQNRPQGECISCKTVHKESPRLIRFMPCQRLKIADLVLYRCGGLNLTKRWKGIQMRDVSDRLDNVPVVIKVSQGLCRKPLVMRVVRFKPRPGDVTARFWTYWLFGKEIFKKKELAPYCLHDIVSAAEGIERYTVENAVPAFIDTLKSIAGKDQEVDSIYKTDLMALKHYMSLIEKSNKTRTEEDIREAGIMHNLFVLWCAMRRHPFPFSFCKTNQFLSIGHTTGSFYIEGEEKLGMLPELEDTSYPLHGQVSVPRMVVAQFDTLNYVWVLERFKNKLLRDIDWLLLQKDKRWWFTLYLIVFILLRESSLMSLDRYRHARENFGCKLRYSIPEFVESLHISCNNILTHWHYRNKHPWPTSPDPRSREGTFLSHLTDQQYILIQQTLQDPEILNQLSIWETYKKENGRMEKVKRPHYPNHVEYTGKQDKFDWDHPYYWVSQLFEPDWQAHPTYQREPIPKSAAAKMISS</sequence>
<feature type="domain" description="Zn(2)-C6 fungal-type" evidence="3">
    <location>
        <begin position="499"/>
        <end position="542"/>
    </location>
</feature>
<feature type="region of interest" description="Disordered" evidence="2">
    <location>
        <begin position="389"/>
        <end position="422"/>
    </location>
</feature>
<dbReference type="InterPro" id="IPR052973">
    <property type="entry name" value="Fungal_sec-metab_reg_TF"/>
</dbReference>
<keyword evidence="5" id="KW-1185">Reference proteome</keyword>
<feature type="compositionally biased region" description="Basic and acidic residues" evidence="2">
    <location>
        <begin position="224"/>
        <end position="236"/>
    </location>
</feature>
<accession>C7Z288</accession>
<dbReference type="InterPro" id="IPR001138">
    <property type="entry name" value="Zn2Cys6_DnaBD"/>
</dbReference>
<dbReference type="Proteomes" id="UP000005206">
    <property type="component" value="Chromosome 10"/>
</dbReference>
<dbReference type="OrthoDB" id="5362630at2759"/>